<reference evidence="1" key="1">
    <citation type="submission" date="2022-07" db="EMBL/GenBank/DDBJ databases">
        <title>Taxonomy of Novel Oxalotrophic and Methylotrophic Bacteria.</title>
        <authorList>
            <person name="Sahin N."/>
            <person name="Tani A."/>
        </authorList>
    </citation>
    <scope>NUCLEOTIDE SEQUENCE</scope>
    <source>
        <strain evidence="1">AM327</strain>
    </source>
</reference>
<proteinExistence type="predicted"/>
<organism evidence="1 2">
    <name type="scientific">Neptunitalea chrysea</name>
    <dbReference type="NCBI Taxonomy" id="1647581"/>
    <lineage>
        <taxon>Bacteria</taxon>
        <taxon>Pseudomonadati</taxon>
        <taxon>Bacteroidota</taxon>
        <taxon>Flavobacteriia</taxon>
        <taxon>Flavobacteriales</taxon>
        <taxon>Flavobacteriaceae</taxon>
        <taxon>Neptunitalea</taxon>
    </lineage>
</organism>
<comment type="caution">
    <text evidence="1">The sequence shown here is derived from an EMBL/GenBank/DDBJ whole genome shotgun (WGS) entry which is preliminary data.</text>
</comment>
<name>A0A9W6B9L8_9FLAO</name>
<evidence type="ECO:0000313" key="1">
    <source>
        <dbReference type="EMBL" id="GLB54043.1"/>
    </source>
</evidence>
<sequence>MRTKILILLIFIVVGCATSDEKVKTILDYIPDNTNYILKVNDLTSFTGELRNNSFLENSSFQLDNNIIQNLGFINTTKPFYLCNYNDKTTVLVDKEFTTFTFNDTLTIAKQSNLKEGTTQKFEYNSLEWNITTLKNTFVIHNYKEYEIPKQTIASNLKKLVALSNDKISASIFYNATYKNSLNTIFPEATYLTKNWFYFDIITKPKEIIFSGLVTGANKSIKDIGIGISQTANVTPRHYKKFTGYLLKDLSNSVFPKLSDSLLINAISEIGFIKNKSSTKALALFTSLPDDLLSHYASTEIESYKNIAIYSSDQQTELKAICNLFHEKFAPNYLALGDTYLIFSDSTEELHTLIDGILNNTTLADQEYFIKSIEKLPQQSSILSVNLNKKDRNQKSITILQATKNTSGYYVNVLNNEINTSLIDSKTDAITELATLELETELATDPILVKNYVTNGLDIVAQDVNHQLYLISLDGKIQWKRKLDSKIQGDIAQIDMYNNGKLQLAFTTKHNFYIVTRTGKDAPNFPVHFNDEISNATAIFDYDLKHDYRFLISQKDQLYMINNYAKSVSGFKLSKTLGNITATPQHIRVGRKDYILLKTDKNKLYILNRKGQIRIPVSKTFDFSKNKFYWYNNAFTTTTMSGDLIKITEKGKVTKQTAPLQKNHVMTATPKMLITFTENMLTVNNTTITLDYGIYAAPEIFKEHGSDYITITDTQNSKVYIYNTQTNPLEGTPVFGQGPAFIKYNNKTGYTYLVTKGGNHKLLLYKV</sequence>
<keyword evidence="2" id="KW-1185">Reference proteome</keyword>
<dbReference type="AlphaFoldDB" id="A0A9W6B9L8"/>
<protein>
    <submittedName>
        <fullName evidence="1">Uncharacterized protein</fullName>
    </submittedName>
</protein>
<dbReference type="EMBL" id="BRVP01000031">
    <property type="protein sequence ID" value="GLB54043.1"/>
    <property type="molecule type" value="Genomic_DNA"/>
</dbReference>
<evidence type="ECO:0000313" key="2">
    <source>
        <dbReference type="Proteomes" id="UP001143545"/>
    </source>
</evidence>
<dbReference type="RefSeq" id="WP_281756418.1">
    <property type="nucleotide sequence ID" value="NZ_BRVP01000031.1"/>
</dbReference>
<dbReference type="Proteomes" id="UP001143545">
    <property type="component" value="Unassembled WGS sequence"/>
</dbReference>
<gene>
    <name evidence="1" type="ORF">NBRC110019_30840</name>
</gene>
<accession>A0A9W6B9L8</accession>
<dbReference type="SUPFAM" id="SSF75011">
    <property type="entry name" value="3-carboxy-cis,cis-mucoante lactonizing enzyme"/>
    <property type="match status" value="1"/>
</dbReference>
<dbReference type="PROSITE" id="PS51257">
    <property type="entry name" value="PROKAR_LIPOPROTEIN"/>
    <property type="match status" value="1"/>
</dbReference>